<comment type="caution">
    <text evidence="2">The sequence shown here is derived from an EMBL/GenBank/DDBJ whole genome shotgun (WGS) entry which is preliminary data.</text>
</comment>
<feature type="compositionally biased region" description="Basic and acidic residues" evidence="1">
    <location>
        <begin position="59"/>
        <end position="81"/>
    </location>
</feature>
<evidence type="ECO:0000313" key="3">
    <source>
        <dbReference type="Proteomes" id="UP000023152"/>
    </source>
</evidence>
<keyword evidence="3" id="KW-1185">Reference proteome</keyword>
<proteinExistence type="predicted"/>
<evidence type="ECO:0000313" key="2">
    <source>
        <dbReference type="EMBL" id="ETO12135.1"/>
    </source>
</evidence>
<name>X6MGF6_RETFI</name>
<feature type="region of interest" description="Disordered" evidence="1">
    <location>
        <begin position="59"/>
        <end position="116"/>
    </location>
</feature>
<reference evidence="2 3" key="1">
    <citation type="journal article" date="2013" name="Curr. Biol.">
        <title>The Genome of the Foraminiferan Reticulomyxa filosa.</title>
        <authorList>
            <person name="Glockner G."/>
            <person name="Hulsmann N."/>
            <person name="Schleicher M."/>
            <person name="Noegel A.A."/>
            <person name="Eichinger L."/>
            <person name="Gallinger C."/>
            <person name="Pawlowski J."/>
            <person name="Sierra R."/>
            <person name="Euteneuer U."/>
            <person name="Pillet L."/>
            <person name="Moustafa A."/>
            <person name="Platzer M."/>
            <person name="Groth M."/>
            <person name="Szafranski K."/>
            <person name="Schliwa M."/>
        </authorList>
    </citation>
    <scope>NUCLEOTIDE SEQUENCE [LARGE SCALE GENOMIC DNA]</scope>
</reference>
<gene>
    <name evidence="2" type="ORF">RFI_25241</name>
</gene>
<dbReference type="Proteomes" id="UP000023152">
    <property type="component" value="Unassembled WGS sequence"/>
</dbReference>
<evidence type="ECO:0000256" key="1">
    <source>
        <dbReference type="SAM" id="MobiDB-lite"/>
    </source>
</evidence>
<feature type="compositionally biased region" description="Basic residues" evidence="1">
    <location>
        <begin position="82"/>
        <end position="98"/>
    </location>
</feature>
<sequence length="138" mass="16948">RWRWCTNNSYKYFFLSFLKITKYNFVCSCRCGVTKALQGYVIFEKKLENERKLRRWRGKKIENKGEEKENNGREGKKENVVIKRKKKAGRKKKCKKEKVKKEEKKEKKNKNGKKKKIRMERKIKFEILFLIFLFELKN</sequence>
<protein>
    <submittedName>
        <fullName evidence="2">Uncharacterized protein</fullName>
    </submittedName>
</protein>
<accession>X6MGF6</accession>
<dbReference type="AlphaFoldDB" id="X6MGF6"/>
<feature type="compositionally biased region" description="Basic residues" evidence="1">
    <location>
        <begin position="107"/>
        <end position="116"/>
    </location>
</feature>
<feature type="non-terminal residue" evidence="2">
    <location>
        <position position="1"/>
    </location>
</feature>
<organism evidence="2 3">
    <name type="scientific">Reticulomyxa filosa</name>
    <dbReference type="NCBI Taxonomy" id="46433"/>
    <lineage>
        <taxon>Eukaryota</taxon>
        <taxon>Sar</taxon>
        <taxon>Rhizaria</taxon>
        <taxon>Retaria</taxon>
        <taxon>Foraminifera</taxon>
        <taxon>Monothalamids</taxon>
        <taxon>Reticulomyxidae</taxon>
        <taxon>Reticulomyxa</taxon>
    </lineage>
</organism>
<dbReference type="EMBL" id="ASPP01021692">
    <property type="protein sequence ID" value="ETO12135.1"/>
    <property type="molecule type" value="Genomic_DNA"/>
</dbReference>